<proteinExistence type="predicted"/>
<dbReference type="Gene3D" id="3.30.70.1430">
    <property type="entry name" value="Multidrug efflux transporter AcrB pore domain"/>
    <property type="match status" value="2"/>
</dbReference>
<dbReference type="PANTHER" id="PTHR32063:SF18">
    <property type="entry name" value="CATION EFFLUX SYSTEM PROTEIN"/>
    <property type="match status" value="1"/>
</dbReference>
<reference evidence="2 3" key="1">
    <citation type="journal article" date="2015" name="BMC Genomics">
        <title>Genome mining reveals unlocked bioactive potential of marine Gram-negative bacteria.</title>
        <authorList>
            <person name="Machado H."/>
            <person name="Sonnenschein E.C."/>
            <person name="Melchiorsen J."/>
            <person name="Gram L."/>
        </authorList>
    </citation>
    <scope>NUCLEOTIDE SEQUENCE [LARGE SCALE GENOMIC DNA]</scope>
    <source>
        <strain evidence="2 3">S2471</strain>
    </source>
</reference>
<dbReference type="SUPFAM" id="SSF82693">
    <property type="entry name" value="Multidrug efflux transporter AcrB pore domain, PN1, PN2, PC1 and PC2 subdomains"/>
    <property type="match status" value="2"/>
</dbReference>
<feature type="transmembrane region" description="Helical" evidence="1">
    <location>
        <begin position="986"/>
        <end position="1008"/>
    </location>
</feature>
<evidence type="ECO:0008006" key="4">
    <source>
        <dbReference type="Google" id="ProtNLM"/>
    </source>
</evidence>
<keyword evidence="1" id="KW-0472">Membrane</keyword>
<evidence type="ECO:0000256" key="1">
    <source>
        <dbReference type="SAM" id="Phobius"/>
    </source>
</evidence>
<dbReference type="Pfam" id="PF00873">
    <property type="entry name" value="ACR_tran"/>
    <property type="match status" value="1"/>
</dbReference>
<dbReference type="Gene3D" id="3.30.2090.10">
    <property type="entry name" value="Multidrug efflux transporter AcrB TolC docking domain, DN and DC subdomains"/>
    <property type="match status" value="2"/>
</dbReference>
<sequence length="1016" mass="111917">MNLTEFSVRHQVITWFSVALLAIAGALSFFKLGQLEDPVFTVKTALVMTPYPGASAEQVELEVTDKIENAIQEMPELKSLHSRSTPGLSLVTVEIKGEYWSDRLPQVWDRLRRKVGDVQSALPTGTVPSKVIDEFGDVYGMLVGVIGDGYSYREMDEYIKKLKKEVSLVKGVAKVGVWGNQQPAVYLDVSEGKLSNLGLSSAEVTGLLKNQNLVVDAGHIESGRFRLNIHPSGSFTSPQDIGDLLVHVKSRTKANEFIRISDIGTIREGYIEPAERIMRLNGRPAIVLSIAPLEGTNVVEVGKLVAEKIDQMAAEFPVGLEIEKIHWQPQVVDESVHSFLVNFGQAVLIVLVVLALAMGWKMGVVIGSALVLTILGTFFFLAIFGIDLHRMSLGALIIALGMMVDNAIVVAEGYVVKLQKGVSKTQAALESAQAPSMPLLGATIIAIMAFYPIFASELDTGEYCRTLFIVVAISLMVSWFVSLTLTPLQCMLFLDVQANEKEQEGKLLSSFRSFLELALKRRLLAVSCLILLLAVALGTFGNVKQIFFPNSAMTKFMVDVWGPQGSRLQATKAEIVKIEQYLLQDKRIKTVSSFVGEGAPRFYLPVSPENPNSAFGQLIVNVHNYEDSEAVTRELRDWLADNMPDAMTRVRRYTVGPAITWTFEARFIGPADADPAVLRELAEQGAAILRDSSLAKHISTDWRQQTLKVVPEYSQIKGRTSGIARNDLASTTKQFYDGNTVGTYRRADTQLPIIVREDINNRHNKNLELLQIESSIPGSAVPLDQVVDGIRVEWENSVIWRYNRHRAITVQASPIEGVTPAALRQTVLEKFEQIKLPEGYRLHWFGEHKSTTDSNEDLKPGMLPMFGVILLILVGLFNAIRPMLIIMLLLPFVMIGVSAGLQLTGAAFGFVAILGVMSLIGMISKNAIVLIDQINLEKEQGKTPHQAIIDAAVSRVRPVFLAAATTVLGVIPLIPDLFWQGLAVSIMAGLSFGTILTMVLLPVFYSLFYKTHSNPY</sequence>
<dbReference type="PRINTS" id="PR00702">
    <property type="entry name" value="ACRIFLAVINRP"/>
</dbReference>
<comment type="caution">
    <text evidence="2">The sequence shown here is derived from an EMBL/GenBank/DDBJ whole genome shotgun (WGS) entry which is preliminary data.</text>
</comment>
<dbReference type="GO" id="GO:0042910">
    <property type="term" value="F:xenobiotic transmembrane transporter activity"/>
    <property type="evidence" value="ECO:0007669"/>
    <property type="project" value="TreeGrafter"/>
</dbReference>
<dbReference type="Gene3D" id="3.30.70.1320">
    <property type="entry name" value="Multidrug efflux transporter AcrB pore domain like"/>
    <property type="match status" value="1"/>
</dbReference>
<dbReference type="GO" id="GO:0005886">
    <property type="term" value="C:plasma membrane"/>
    <property type="evidence" value="ECO:0007669"/>
    <property type="project" value="TreeGrafter"/>
</dbReference>
<dbReference type="AlphaFoldDB" id="A0A0F4QR33"/>
<feature type="transmembrane region" description="Helical" evidence="1">
    <location>
        <begin position="437"/>
        <end position="455"/>
    </location>
</feature>
<dbReference type="Proteomes" id="UP000033452">
    <property type="component" value="Unassembled WGS sequence"/>
</dbReference>
<feature type="transmembrane region" description="Helical" evidence="1">
    <location>
        <begin position="907"/>
        <end position="931"/>
    </location>
</feature>
<dbReference type="EMBL" id="JXYA01000016">
    <property type="protein sequence ID" value="KJZ10133.1"/>
    <property type="molecule type" value="Genomic_DNA"/>
</dbReference>
<dbReference type="PATRIC" id="fig|43658.5.peg.1641"/>
<keyword evidence="3" id="KW-1185">Reference proteome</keyword>
<evidence type="ECO:0000313" key="3">
    <source>
        <dbReference type="Proteomes" id="UP000033452"/>
    </source>
</evidence>
<keyword evidence="1" id="KW-0812">Transmembrane</keyword>
<name>A0A0F4QR33_9GAMM</name>
<dbReference type="Gene3D" id="1.20.1640.10">
    <property type="entry name" value="Multidrug efflux transporter AcrB transmembrane domain"/>
    <property type="match status" value="2"/>
</dbReference>
<feature type="transmembrane region" description="Helical" evidence="1">
    <location>
        <begin position="339"/>
        <end position="357"/>
    </location>
</feature>
<feature type="transmembrane region" description="Helical" evidence="1">
    <location>
        <begin position="952"/>
        <end position="974"/>
    </location>
</feature>
<dbReference type="SUPFAM" id="SSF82714">
    <property type="entry name" value="Multidrug efflux transporter AcrB TolC docking domain, DN and DC subdomains"/>
    <property type="match status" value="1"/>
</dbReference>
<dbReference type="SUPFAM" id="SSF82866">
    <property type="entry name" value="Multidrug efflux transporter AcrB transmembrane domain"/>
    <property type="match status" value="2"/>
</dbReference>
<accession>A0A0F4QR33</accession>
<keyword evidence="1" id="KW-1133">Transmembrane helix</keyword>
<organism evidence="2 3">
    <name type="scientific">Pseudoalteromonas rubra</name>
    <dbReference type="NCBI Taxonomy" id="43658"/>
    <lineage>
        <taxon>Bacteria</taxon>
        <taxon>Pseudomonadati</taxon>
        <taxon>Pseudomonadota</taxon>
        <taxon>Gammaproteobacteria</taxon>
        <taxon>Alteromonadales</taxon>
        <taxon>Pseudoalteromonadaceae</taxon>
        <taxon>Pseudoalteromonas</taxon>
    </lineage>
</organism>
<dbReference type="InterPro" id="IPR001036">
    <property type="entry name" value="Acrflvin-R"/>
</dbReference>
<protein>
    <recommendedName>
        <fullName evidence="4">AcrB/AcrD/AcrF family protein</fullName>
    </recommendedName>
</protein>
<feature type="transmembrane region" description="Helical" evidence="1">
    <location>
        <begin position="12"/>
        <end position="30"/>
    </location>
</feature>
<evidence type="ECO:0000313" key="2">
    <source>
        <dbReference type="EMBL" id="KJZ10133.1"/>
    </source>
</evidence>
<dbReference type="InterPro" id="IPR027463">
    <property type="entry name" value="AcrB_DN_DC_subdom"/>
</dbReference>
<dbReference type="PANTHER" id="PTHR32063">
    <property type="match status" value="1"/>
</dbReference>
<dbReference type="Gene3D" id="3.30.70.1440">
    <property type="entry name" value="Multidrug efflux transporter AcrB pore domain"/>
    <property type="match status" value="1"/>
</dbReference>
<feature type="transmembrane region" description="Helical" evidence="1">
    <location>
        <begin position="467"/>
        <end position="494"/>
    </location>
</feature>
<feature type="transmembrane region" description="Helical" evidence="1">
    <location>
        <begin position="392"/>
        <end position="416"/>
    </location>
</feature>
<feature type="transmembrane region" description="Helical" evidence="1">
    <location>
        <begin position="523"/>
        <end position="543"/>
    </location>
</feature>
<feature type="transmembrane region" description="Helical" evidence="1">
    <location>
        <begin position="364"/>
        <end position="386"/>
    </location>
</feature>
<gene>
    <name evidence="2" type="ORF">TW77_07810</name>
</gene>